<sequence length="695" mass="74663">MIFNSRFNCPTAGKALPLGVLIPVLCLFLLFSCGGPRTTTQAELPYSKLIKNAEVETKAGNYLAAAENYRKAYNQKPNRKEVLFKAAELYARVRDYKKAADAYQLLEPDEQKWPLLGLQYGRALKQDGRYEQARRQLGLFRESYNGADRAIVTEIVNNELAGIRLAQSGPTGQGTIDIDRPGRGINTSADEFGPVAVAGDQLFFTSTAGGQSRLYQSRFQAREWTKATVPPGFPVIAQGGFGTGSFTADGKVFFFTICSGLTGEDATNRCDIFRGERTVSGSWTQPVALGPAVNMPGSNNAFPGIVTDREGRNVLYFASDRPGGRGGLDLYFSVQQDPNDPLSFSSPVNLGNEINTVSDEITPAYNMEEGYLYFSSNGHPGYGGLDVFKSAGGPNGFSAPENLGEPVNSAADDYGLSLAAGSGRAYLTSNRAYGETKSNTTESDIYTLNFRAARARLKAIVYDNTTGTELSGAEITLYELSPEGGVIELERRTFPTGVYDFELRPAGKYRVAIRREGYNGTEYQVETSATGSSLYGQPVFLRRDASGSGGNQGARPPVQGGGFGQSQSAPENPTTTTTTTGSAGTTGTTIVTPSLPGPPPAPASSPKNNDPVAYRIQVSAERKFNAADGKFESIRAIGNLRSEPIPGKSLQRITIGYFTDSAEAKVVLKRVQSSGFPSAFAVRYDNGVRHGLVRL</sequence>
<keyword evidence="4" id="KW-1185">Reference proteome</keyword>
<evidence type="ECO:0000259" key="2">
    <source>
        <dbReference type="PROSITE" id="PS51724"/>
    </source>
</evidence>
<dbReference type="Gene3D" id="2.60.40.1120">
    <property type="entry name" value="Carboxypeptidase-like, regulatory domain"/>
    <property type="match status" value="1"/>
</dbReference>
<proteinExistence type="predicted"/>
<dbReference type="Proteomes" id="UP000321907">
    <property type="component" value="Unassembled WGS sequence"/>
</dbReference>
<gene>
    <name evidence="3" type="ORF">FUA23_05630</name>
</gene>
<dbReference type="EMBL" id="VOXD01000006">
    <property type="protein sequence ID" value="TXF90577.1"/>
    <property type="molecule type" value="Genomic_DNA"/>
</dbReference>
<accession>A0A5C7FHI7</accession>
<comment type="caution">
    <text evidence="3">The sequence shown here is derived from an EMBL/GenBank/DDBJ whole genome shotgun (WGS) entry which is preliminary data.</text>
</comment>
<dbReference type="AlphaFoldDB" id="A0A5C7FHI7"/>
<protein>
    <submittedName>
        <fullName evidence="3">Tetratricopeptide repeat protein</fullName>
    </submittedName>
</protein>
<dbReference type="PROSITE" id="PS51724">
    <property type="entry name" value="SPOR"/>
    <property type="match status" value="1"/>
</dbReference>
<dbReference type="RefSeq" id="WP_147929749.1">
    <property type="nucleotide sequence ID" value="NZ_VOXD01000006.1"/>
</dbReference>
<organism evidence="3 4">
    <name type="scientific">Neolewinella aurantiaca</name>
    <dbReference type="NCBI Taxonomy" id="2602767"/>
    <lineage>
        <taxon>Bacteria</taxon>
        <taxon>Pseudomonadati</taxon>
        <taxon>Bacteroidota</taxon>
        <taxon>Saprospiria</taxon>
        <taxon>Saprospirales</taxon>
        <taxon>Lewinellaceae</taxon>
        <taxon>Neolewinella</taxon>
    </lineage>
</organism>
<feature type="compositionally biased region" description="Low complexity" evidence="1">
    <location>
        <begin position="574"/>
        <end position="589"/>
    </location>
</feature>
<dbReference type="Gene3D" id="1.25.40.10">
    <property type="entry name" value="Tetratricopeptide repeat domain"/>
    <property type="match status" value="1"/>
</dbReference>
<dbReference type="SUPFAM" id="SSF49478">
    <property type="entry name" value="Cna protein B-type domain"/>
    <property type="match status" value="1"/>
</dbReference>
<dbReference type="InterPro" id="IPR036680">
    <property type="entry name" value="SPOR-like_sf"/>
</dbReference>
<reference evidence="3 4" key="1">
    <citation type="submission" date="2019-08" db="EMBL/GenBank/DDBJ databases">
        <title>Lewinella sp. strain SSH13 Genome sequencing and assembly.</title>
        <authorList>
            <person name="Kim I."/>
        </authorList>
    </citation>
    <scope>NUCLEOTIDE SEQUENCE [LARGE SCALE GENOMIC DNA]</scope>
    <source>
        <strain evidence="3 4">SSH13</strain>
    </source>
</reference>
<evidence type="ECO:0000313" key="4">
    <source>
        <dbReference type="Proteomes" id="UP000321907"/>
    </source>
</evidence>
<feature type="region of interest" description="Disordered" evidence="1">
    <location>
        <begin position="541"/>
        <end position="610"/>
    </location>
</feature>
<dbReference type="InterPro" id="IPR007730">
    <property type="entry name" value="SPOR-like_dom"/>
</dbReference>
<dbReference type="GO" id="GO:0042834">
    <property type="term" value="F:peptidoglycan binding"/>
    <property type="evidence" value="ECO:0007669"/>
    <property type="project" value="InterPro"/>
</dbReference>
<evidence type="ECO:0000256" key="1">
    <source>
        <dbReference type="SAM" id="MobiDB-lite"/>
    </source>
</evidence>
<name>A0A5C7FHI7_9BACT</name>
<evidence type="ECO:0000313" key="3">
    <source>
        <dbReference type="EMBL" id="TXF90577.1"/>
    </source>
</evidence>
<dbReference type="SUPFAM" id="SSF48452">
    <property type="entry name" value="TPR-like"/>
    <property type="match status" value="1"/>
</dbReference>
<dbReference type="InterPro" id="IPR011990">
    <property type="entry name" value="TPR-like_helical_dom_sf"/>
</dbReference>
<feature type="domain" description="SPOR" evidence="2">
    <location>
        <begin position="608"/>
        <end position="684"/>
    </location>
</feature>
<dbReference type="OrthoDB" id="1488841at2"/>
<dbReference type="SUPFAM" id="SSF110997">
    <property type="entry name" value="Sporulation related repeat"/>
    <property type="match status" value="1"/>
</dbReference>
<dbReference type="PROSITE" id="PS51257">
    <property type="entry name" value="PROKAR_LIPOPROTEIN"/>
    <property type="match status" value="1"/>
</dbReference>